<dbReference type="SMART" id="SM00895">
    <property type="entry name" value="FCD"/>
    <property type="match status" value="1"/>
</dbReference>
<dbReference type="SUPFAM" id="SSF48008">
    <property type="entry name" value="GntR ligand-binding domain-like"/>
    <property type="match status" value="1"/>
</dbReference>
<dbReference type="PANTHER" id="PTHR43537:SF45">
    <property type="entry name" value="GNTR FAMILY REGULATORY PROTEIN"/>
    <property type="match status" value="1"/>
</dbReference>
<dbReference type="GO" id="GO:0003677">
    <property type="term" value="F:DNA binding"/>
    <property type="evidence" value="ECO:0007669"/>
    <property type="project" value="UniProtKB-KW"/>
</dbReference>
<name>A0A918XTK7_9PROT</name>
<dbReference type="InterPro" id="IPR000524">
    <property type="entry name" value="Tscrpt_reg_HTH_GntR"/>
</dbReference>
<accession>A0A918XTK7</accession>
<evidence type="ECO:0000256" key="1">
    <source>
        <dbReference type="ARBA" id="ARBA00023015"/>
    </source>
</evidence>
<dbReference type="SMART" id="SM00345">
    <property type="entry name" value="HTH_GNTR"/>
    <property type="match status" value="1"/>
</dbReference>
<dbReference type="InterPro" id="IPR036390">
    <property type="entry name" value="WH_DNA-bd_sf"/>
</dbReference>
<comment type="caution">
    <text evidence="5">The sequence shown here is derived from an EMBL/GenBank/DDBJ whole genome shotgun (WGS) entry which is preliminary data.</text>
</comment>
<dbReference type="RefSeq" id="WP_229837117.1">
    <property type="nucleotide sequence ID" value="NZ_BMZS01000006.1"/>
</dbReference>
<keyword evidence="6" id="KW-1185">Reference proteome</keyword>
<evidence type="ECO:0000256" key="2">
    <source>
        <dbReference type="ARBA" id="ARBA00023125"/>
    </source>
</evidence>
<dbReference type="InterPro" id="IPR008920">
    <property type="entry name" value="TF_FadR/GntR_C"/>
</dbReference>
<evidence type="ECO:0000313" key="6">
    <source>
        <dbReference type="Proteomes" id="UP000630353"/>
    </source>
</evidence>
<proteinExistence type="predicted"/>
<dbReference type="AlphaFoldDB" id="A0A918XTK7"/>
<keyword evidence="1" id="KW-0805">Transcription regulation</keyword>
<reference evidence="5" key="1">
    <citation type="journal article" date="2014" name="Int. J. Syst. Evol. Microbiol.">
        <title>Complete genome sequence of Corynebacterium casei LMG S-19264T (=DSM 44701T), isolated from a smear-ripened cheese.</title>
        <authorList>
            <consortium name="US DOE Joint Genome Institute (JGI-PGF)"/>
            <person name="Walter F."/>
            <person name="Albersmeier A."/>
            <person name="Kalinowski J."/>
            <person name="Ruckert C."/>
        </authorList>
    </citation>
    <scope>NUCLEOTIDE SEQUENCE</scope>
    <source>
        <strain evidence="5">KCTC 42651</strain>
    </source>
</reference>
<dbReference type="Pfam" id="PF00392">
    <property type="entry name" value="GntR"/>
    <property type="match status" value="1"/>
</dbReference>
<dbReference type="EMBL" id="BMZS01000006">
    <property type="protein sequence ID" value="GHD52424.1"/>
    <property type="molecule type" value="Genomic_DNA"/>
</dbReference>
<dbReference type="PANTHER" id="PTHR43537">
    <property type="entry name" value="TRANSCRIPTIONAL REGULATOR, GNTR FAMILY"/>
    <property type="match status" value="1"/>
</dbReference>
<dbReference type="CDD" id="cd07377">
    <property type="entry name" value="WHTH_GntR"/>
    <property type="match status" value="1"/>
</dbReference>
<reference evidence="5" key="2">
    <citation type="submission" date="2020-09" db="EMBL/GenBank/DDBJ databases">
        <authorList>
            <person name="Sun Q."/>
            <person name="Kim S."/>
        </authorList>
    </citation>
    <scope>NUCLEOTIDE SEQUENCE</scope>
    <source>
        <strain evidence="5">KCTC 42651</strain>
    </source>
</reference>
<dbReference type="SUPFAM" id="SSF46785">
    <property type="entry name" value="Winged helix' DNA-binding domain"/>
    <property type="match status" value="1"/>
</dbReference>
<evidence type="ECO:0000256" key="3">
    <source>
        <dbReference type="ARBA" id="ARBA00023163"/>
    </source>
</evidence>
<gene>
    <name evidence="5" type="ORF">GCM10017083_27690</name>
</gene>
<dbReference type="InterPro" id="IPR036388">
    <property type="entry name" value="WH-like_DNA-bd_sf"/>
</dbReference>
<dbReference type="PROSITE" id="PS50949">
    <property type="entry name" value="HTH_GNTR"/>
    <property type="match status" value="1"/>
</dbReference>
<dbReference type="InterPro" id="IPR011711">
    <property type="entry name" value="GntR_C"/>
</dbReference>
<feature type="domain" description="HTH gntR-type" evidence="4">
    <location>
        <begin position="11"/>
        <end position="78"/>
    </location>
</feature>
<protein>
    <submittedName>
        <fullName evidence="5">GntR family transcriptional regulator</fullName>
    </submittedName>
</protein>
<keyword evidence="2" id="KW-0238">DNA-binding</keyword>
<evidence type="ECO:0000259" key="4">
    <source>
        <dbReference type="PROSITE" id="PS50949"/>
    </source>
</evidence>
<evidence type="ECO:0000313" key="5">
    <source>
        <dbReference type="EMBL" id="GHD52424.1"/>
    </source>
</evidence>
<dbReference type="Pfam" id="PF07729">
    <property type="entry name" value="FCD"/>
    <property type="match status" value="1"/>
</dbReference>
<dbReference type="PRINTS" id="PR00035">
    <property type="entry name" value="HTHGNTR"/>
</dbReference>
<dbReference type="Proteomes" id="UP000630353">
    <property type="component" value="Unassembled WGS sequence"/>
</dbReference>
<organism evidence="5 6">
    <name type="scientific">Thalassobaculum fulvum</name>
    <dbReference type="NCBI Taxonomy" id="1633335"/>
    <lineage>
        <taxon>Bacteria</taxon>
        <taxon>Pseudomonadati</taxon>
        <taxon>Pseudomonadota</taxon>
        <taxon>Alphaproteobacteria</taxon>
        <taxon>Rhodospirillales</taxon>
        <taxon>Thalassobaculaceae</taxon>
        <taxon>Thalassobaculum</taxon>
    </lineage>
</organism>
<keyword evidence="3" id="KW-0804">Transcription</keyword>
<dbReference type="GO" id="GO:0003700">
    <property type="term" value="F:DNA-binding transcription factor activity"/>
    <property type="evidence" value="ECO:0007669"/>
    <property type="project" value="InterPro"/>
</dbReference>
<dbReference type="Gene3D" id="1.20.120.530">
    <property type="entry name" value="GntR ligand-binding domain-like"/>
    <property type="match status" value="1"/>
</dbReference>
<sequence length="229" mass="25123">MPATQGPLQRATLSVQIAGRIRDDILSGAYPPGAQLHEVELALSFGVSRGPLREAMQRLVQEGLLRSAPHRGVFVPELSEDDIRDVFFVRATLEVAAVRRVVASDRRQDIARTIAGIADRMDRVLKAGDRATGGEFDFEFHRTLVDAAGSERLSRTYATVQAETRLCLHRLMGGYRSSRDLADEHHRLARLIAEAPVDAVVEELQRHFGDPTTHLRKAGLAGTGTEPSG</sequence>
<dbReference type="Gene3D" id="1.10.10.10">
    <property type="entry name" value="Winged helix-like DNA-binding domain superfamily/Winged helix DNA-binding domain"/>
    <property type="match status" value="1"/>
</dbReference>